<dbReference type="HOGENOM" id="CLU_057026_4_2_1"/>
<dbReference type="Gramene" id="ERN01643">
    <property type="protein sequence ID" value="ERN01643"/>
    <property type="gene ID" value="AMTR_s00090p00101280"/>
</dbReference>
<dbReference type="AlphaFoldDB" id="W1P139"/>
<dbReference type="EMBL" id="KI394757">
    <property type="protein sequence ID" value="ERN01643.1"/>
    <property type="molecule type" value="Genomic_DNA"/>
</dbReference>
<evidence type="ECO:0000313" key="1">
    <source>
        <dbReference type="EMBL" id="ERN01643.1"/>
    </source>
</evidence>
<dbReference type="GO" id="GO:0010274">
    <property type="term" value="P:hydrotropism"/>
    <property type="evidence" value="ECO:0007669"/>
    <property type="project" value="InterPro"/>
</dbReference>
<reference evidence="2" key="1">
    <citation type="journal article" date="2013" name="Science">
        <title>The Amborella genome and the evolution of flowering plants.</title>
        <authorList>
            <consortium name="Amborella Genome Project"/>
        </authorList>
    </citation>
    <scope>NUCLEOTIDE SEQUENCE [LARGE SCALE GENOMIC DNA]</scope>
</reference>
<name>W1P139_AMBTC</name>
<dbReference type="PANTHER" id="PTHR31696:SF72">
    <property type="entry name" value="OS05G0280000 PROTEIN"/>
    <property type="match status" value="1"/>
</dbReference>
<dbReference type="Pfam" id="PF04759">
    <property type="entry name" value="DUF617"/>
    <property type="match status" value="1"/>
</dbReference>
<keyword evidence="2" id="KW-1185">Reference proteome</keyword>
<protein>
    <submittedName>
        <fullName evidence="1">Uncharacterized protein</fullName>
    </submittedName>
</protein>
<gene>
    <name evidence="1" type="ORF">AMTR_s00090p00101280</name>
</gene>
<dbReference type="Proteomes" id="UP000017836">
    <property type="component" value="Unassembled WGS sequence"/>
</dbReference>
<dbReference type="PANTHER" id="PTHR31696">
    <property type="entry name" value="PROTEIN MIZU-KUSSEI 1"/>
    <property type="match status" value="1"/>
</dbReference>
<dbReference type="InterPro" id="IPR006460">
    <property type="entry name" value="MIZ1-like_pln"/>
</dbReference>
<proteinExistence type="predicted"/>
<accession>W1P139</accession>
<evidence type="ECO:0000313" key="2">
    <source>
        <dbReference type="Proteomes" id="UP000017836"/>
    </source>
</evidence>
<dbReference type="OMA" id="WELMYMI"/>
<organism evidence="1 2">
    <name type="scientific">Amborella trichopoda</name>
    <dbReference type="NCBI Taxonomy" id="13333"/>
    <lineage>
        <taxon>Eukaryota</taxon>
        <taxon>Viridiplantae</taxon>
        <taxon>Streptophyta</taxon>
        <taxon>Embryophyta</taxon>
        <taxon>Tracheophyta</taxon>
        <taxon>Spermatophyta</taxon>
        <taxon>Magnoliopsida</taxon>
        <taxon>Amborellales</taxon>
        <taxon>Amborellaceae</taxon>
        <taxon>Amborella</taxon>
    </lineage>
</organism>
<sequence>MAEHDWVILNTMKSMSIGDGVMSLSLSEGECELMYMRARFEHKVGSKDTESYHILNPNGLGGHELSVFLIRSG</sequence>